<dbReference type="PROSITE" id="PS51257">
    <property type="entry name" value="PROKAR_LIPOPROTEIN"/>
    <property type="match status" value="1"/>
</dbReference>
<dbReference type="EMBL" id="CAADRP010001941">
    <property type="protein sequence ID" value="VFU57244.1"/>
    <property type="molecule type" value="Genomic_DNA"/>
</dbReference>
<name>A0A6N2MS58_SALVM</name>
<reference evidence="1" key="1">
    <citation type="submission" date="2019-03" db="EMBL/GenBank/DDBJ databases">
        <authorList>
            <person name="Mank J."/>
            <person name="Almeida P."/>
        </authorList>
    </citation>
    <scope>NUCLEOTIDE SEQUENCE</scope>
    <source>
        <strain evidence="1">78183</strain>
    </source>
</reference>
<dbReference type="AlphaFoldDB" id="A0A6N2MS58"/>
<sequence>MEKAEKGCARRIRRHGFSHHWIHLIVNPASSSCLLRPQQHHRHIIPLDELAGHQINQAQVSLWGSSQLQSALSTFPATSQLLGLATGIDPGMIHRLTSQISRSTGQK</sequence>
<protein>
    <submittedName>
        <fullName evidence="1">Uncharacterized protein</fullName>
    </submittedName>
</protein>
<gene>
    <name evidence="1" type="ORF">SVIM_LOCUS413512</name>
</gene>
<evidence type="ECO:0000313" key="1">
    <source>
        <dbReference type="EMBL" id="VFU57244.1"/>
    </source>
</evidence>
<proteinExistence type="predicted"/>
<accession>A0A6N2MS58</accession>
<organism evidence="1">
    <name type="scientific">Salix viminalis</name>
    <name type="common">Common osier</name>
    <name type="synonym">Basket willow</name>
    <dbReference type="NCBI Taxonomy" id="40686"/>
    <lineage>
        <taxon>Eukaryota</taxon>
        <taxon>Viridiplantae</taxon>
        <taxon>Streptophyta</taxon>
        <taxon>Embryophyta</taxon>
        <taxon>Tracheophyta</taxon>
        <taxon>Spermatophyta</taxon>
        <taxon>Magnoliopsida</taxon>
        <taxon>eudicotyledons</taxon>
        <taxon>Gunneridae</taxon>
        <taxon>Pentapetalae</taxon>
        <taxon>rosids</taxon>
        <taxon>fabids</taxon>
        <taxon>Malpighiales</taxon>
        <taxon>Salicaceae</taxon>
        <taxon>Saliceae</taxon>
        <taxon>Salix</taxon>
    </lineage>
</organism>